<feature type="domain" description="SLBB" evidence="18">
    <location>
        <begin position="205"/>
        <end position="281"/>
    </location>
</feature>
<evidence type="ECO:0000256" key="10">
    <source>
        <dbReference type="ARBA" id="ARBA00023114"/>
    </source>
</evidence>
<evidence type="ECO:0000256" key="13">
    <source>
        <dbReference type="ARBA" id="ARBA00023237"/>
    </source>
</evidence>
<dbReference type="PANTHER" id="PTHR33619">
    <property type="entry name" value="POLYSACCHARIDE EXPORT PROTEIN GFCE-RELATED"/>
    <property type="match status" value="1"/>
</dbReference>
<evidence type="ECO:0000313" key="20">
    <source>
        <dbReference type="Proteomes" id="UP001198602"/>
    </source>
</evidence>
<evidence type="ECO:0000256" key="7">
    <source>
        <dbReference type="ARBA" id="ARBA00022729"/>
    </source>
</evidence>
<evidence type="ECO:0000256" key="5">
    <source>
        <dbReference type="ARBA" id="ARBA00022597"/>
    </source>
</evidence>
<comment type="subcellular location">
    <subcellularLocation>
        <location evidence="1">Cell outer membrane</location>
        <topology evidence="1">Multi-pass membrane protein</topology>
    </subcellularLocation>
</comment>
<keyword evidence="20" id="KW-1185">Reference proteome</keyword>
<dbReference type="EMBL" id="JAHYBX010000001">
    <property type="protein sequence ID" value="MCA1854610.1"/>
    <property type="molecule type" value="Genomic_DNA"/>
</dbReference>
<dbReference type="InterPro" id="IPR049712">
    <property type="entry name" value="Poly_export"/>
</dbReference>
<keyword evidence="9" id="KW-0406">Ion transport</keyword>
<evidence type="ECO:0000256" key="14">
    <source>
        <dbReference type="ARBA" id="ARBA00023288"/>
    </source>
</evidence>
<feature type="domain" description="Soluble ligand binding" evidence="17">
    <location>
        <begin position="509"/>
        <end position="545"/>
    </location>
</feature>
<reference evidence="19 20" key="1">
    <citation type="submission" date="2021-07" db="EMBL/GenBank/DDBJ databases">
        <title>Characterization of Violacein-producing bacteria and related species.</title>
        <authorList>
            <person name="Wilson H.S."/>
            <person name="De Leon M.E."/>
        </authorList>
    </citation>
    <scope>NUCLEOTIDE SEQUENCE [LARGE SCALE GENOMIC DNA]</scope>
    <source>
        <strain evidence="19 20">HSC-2F05</strain>
    </source>
</reference>
<evidence type="ECO:0000256" key="11">
    <source>
        <dbReference type="ARBA" id="ARBA00023136"/>
    </source>
</evidence>
<gene>
    <name evidence="19" type="ORF">LE190_01540</name>
</gene>
<accession>A0ABS7Y4L6</accession>
<keyword evidence="6" id="KW-0812">Transmembrane</keyword>
<evidence type="ECO:0000256" key="3">
    <source>
        <dbReference type="ARBA" id="ARBA00022448"/>
    </source>
</evidence>
<evidence type="ECO:0000256" key="15">
    <source>
        <dbReference type="SAM" id="SignalP"/>
    </source>
</evidence>
<dbReference type="Pfam" id="PF02563">
    <property type="entry name" value="Poly_export"/>
    <property type="match status" value="1"/>
</dbReference>
<dbReference type="Proteomes" id="UP001198602">
    <property type="component" value="Unassembled WGS sequence"/>
</dbReference>
<evidence type="ECO:0000256" key="1">
    <source>
        <dbReference type="ARBA" id="ARBA00004571"/>
    </source>
</evidence>
<comment type="caution">
    <text evidence="19">The sequence shown here is derived from an EMBL/GenBank/DDBJ whole genome shotgun (WGS) entry which is preliminary data.</text>
</comment>
<dbReference type="Gene3D" id="3.10.560.10">
    <property type="entry name" value="Outer membrane lipoprotein wza domain like"/>
    <property type="match status" value="4"/>
</dbReference>
<feature type="domain" description="Soluble ligand binding" evidence="17">
    <location>
        <begin position="287"/>
        <end position="335"/>
    </location>
</feature>
<dbReference type="RefSeq" id="WP_225237064.1">
    <property type="nucleotide sequence ID" value="NZ_JAHYBX010000001.1"/>
</dbReference>
<keyword evidence="4" id="KW-1134">Transmembrane beta strand</keyword>
<feature type="chain" id="PRO_5046977645" evidence="15">
    <location>
        <begin position="23"/>
        <end position="770"/>
    </location>
</feature>
<keyword evidence="8" id="KW-0625">Polysaccharide transport</keyword>
<evidence type="ECO:0000256" key="8">
    <source>
        <dbReference type="ARBA" id="ARBA00023047"/>
    </source>
</evidence>
<dbReference type="Pfam" id="PF10531">
    <property type="entry name" value="SLBB"/>
    <property type="match status" value="2"/>
</dbReference>
<protein>
    <submittedName>
        <fullName evidence="19">SLBB domain-containing protein</fullName>
    </submittedName>
</protein>
<dbReference type="InterPro" id="IPR019554">
    <property type="entry name" value="Soluble_ligand-bd"/>
</dbReference>
<evidence type="ECO:0000256" key="4">
    <source>
        <dbReference type="ARBA" id="ARBA00022452"/>
    </source>
</evidence>
<evidence type="ECO:0000259" key="16">
    <source>
        <dbReference type="Pfam" id="PF02563"/>
    </source>
</evidence>
<keyword evidence="11" id="KW-0472">Membrane</keyword>
<dbReference type="Pfam" id="PF22461">
    <property type="entry name" value="SLBB_2"/>
    <property type="match status" value="1"/>
</dbReference>
<evidence type="ECO:0000256" key="2">
    <source>
        <dbReference type="ARBA" id="ARBA00009450"/>
    </source>
</evidence>
<keyword evidence="5" id="KW-0762">Sugar transport</keyword>
<keyword evidence="7 15" id="KW-0732">Signal</keyword>
<evidence type="ECO:0000256" key="12">
    <source>
        <dbReference type="ARBA" id="ARBA00023139"/>
    </source>
</evidence>
<evidence type="ECO:0000259" key="18">
    <source>
        <dbReference type="Pfam" id="PF22461"/>
    </source>
</evidence>
<keyword evidence="13" id="KW-0998">Cell outer membrane</keyword>
<evidence type="ECO:0000313" key="19">
    <source>
        <dbReference type="EMBL" id="MCA1854610.1"/>
    </source>
</evidence>
<dbReference type="PANTHER" id="PTHR33619:SF3">
    <property type="entry name" value="POLYSACCHARIDE EXPORT PROTEIN GFCE-RELATED"/>
    <property type="match status" value="1"/>
</dbReference>
<sequence>MSKFLLRAAALTLAATSSIAAAQEVSARADEMFGQELTSSVAAATPAAARRVSISNTTAAQAQASQAAAPSIPAAPAANAAQARPQTEFQKFIFDSVGQELPIFGASFFANAPSTFAPILNSPVPSEYVLGPGDELLIRGWGTIDIDFRATIDRNGTISIPTIGSVVLAGVKAGDADGVIRSAVAKLYKGVTISVNFGQLRAITVYVVGQASRPGTYTVSSLSTLVTALFASGGPNANGSMRRVQVKRAGRVVTELDLYAFIAKGDKSADVKLQDGDSIYIPPAAGYVALVGKVNSPAVYELKTGSDTIESMLDFAGGTPVVADPRRAFLERIDPTRNRPRSVEQFALDSASLKRPLKDGDVLNITSITPEFSNAVILRGNVDQPVRAPFSAGMRVSDLIPSRDYLITRASVKRQNEVVSTGQTERVTNQRADTIAASVGNLIDEVNWDYAVVERINRSDLSVTLIPFNLGNVFANPTGADNIQLQPGDTVTVFSQQDVAVPMDKRRVMVRIEGEVKVPGVYQMSAGDTLQSLLAKAGGPTVNAYLFGTAFHRETVRREQEVNLEKAARRLEAQINKEQSLALANQQGLTTVNPQMLEAQQRAQAALARQKIEQFRQLKPTGRIAFNLDPKERSFSRLPQIKLENGDRLVVPAAPAFVHVFGAVNVESSSLWKPNARVKDYLNTAGVTADADIDQAFVIRADGSVVSRESGGWMFGSVGGLEVMPGDSVVVPEKFDRETKWTKFMKGTREWAQIFANFGLGAAAIKTLRD</sequence>
<keyword evidence="12" id="KW-0564">Palmitate</keyword>
<evidence type="ECO:0000256" key="9">
    <source>
        <dbReference type="ARBA" id="ARBA00023065"/>
    </source>
</evidence>
<dbReference type="InterPro" id="IPR003715">
    <property type="entry name" value="Poly_export_N"/>
</dbReference>
<dbReference type="InterPro" id="IPR054765">
    <property type="entry name" value="SLBB_dom"/>
</dbReference>
<evidence type="ECO:0000256" key="6">
    <source>
        <dbReference type="ARBA" id="ARBA00022692"/>
    </source>
</evidence>
<evidence type="ECO:0000259" key="17">
    <source>
        <dbReference type="Pfam" id="PF10531"/>
    </source>
</evidence>
<feature type="signal peptide" evidence="15">
    <location>
        <begin position="1"/>
        <end position="22"/>
    </location>
</feature>
<name>A0ABS7Y4L6_9BURK</name>
<comment type="similarity">
    <text evidence="2">Belongs to the BexD/CtrA/VexA family.</text>
</comment>
<keyword evidence="14" id="KW-0449">Lipoprotein</keyword>
<organism evidence="19 20">
    <name type="scientific">Massilia hydrophila</name>
    <dbReference type="NCBI Taxonomy" id="3044279"/>
    <lineage>
        <taxon>Bacteria</taxon>
        <taxon>Pseudomonadati</taxon>
        <taxon>Pseudomonadota</taxon>
        <taxon>Betaproteobacteria</taxon>
        <taxon>Burkholderiales</taxon>
        <taxon>Oxalobacteraceae</taxon>
        <taxon>Telluria group</taxon>
        <taxon>Massilia</taxon>
    </lineage>
</organism>
<feature type="domain" description="Polysaccharide export protein N-terminal" evidence="16">
    <location>
        <begin position="123"/>
        <end position="196"/>
    </location>
</feature>
<proteinExistence type="inferred from homology"/>
<keyword evidence="3" id="KW-0813">Transport</keyword>
<keyword evidence="10" id="KW-0626">Porin</keyword>